<sequence length="146" mass="16131">MKIKIIGYLTICALCALMLGCDDDDKDLSSIEGRWSGDRAALTVNLIPINEDDFDVVLDFKEDGTVILTEDNNTITGTYKVSGDDLTLTGINMVSIPVTLEGNYDIKELTNNRLVIEGEREGQYTHPDYGTITGKVKATLYFNKTN</sequence>
<evidence type="ECO:0000313" key="3">
    <source>
        <dbReference type="Proteomes" id="UP000772618"/>
    </source>
</evidence>
<keyword evidence="3" id="KW-1185">Reference proteome</keyword>
<evidence type="ECO:0000313" key="2">
    <source>
        <dbReference type="EMBL" id="MBT1702814.1"/>
    </source>
</evidence>
<dbReference type="Proteomes" id="UP000772618">
    <property type="component" value="Unassembled WGS sequence"/>
</dbReference>
<proteinExistence type="predicted"/>
<dbReference type="EMBL" id="JAHESD010000008">
    <property type="protein sequence ID" value="MBT1702814.1"/>
    <property type="molecule type" value="Genomic_DNA"/>
</dbReference>
<comment type="caution">
    <text evidence="2">The sequence shown here is derived from an EMBL/GenBank/DDBJ whole genome shotgun (WGS) entry which is preliminary data.</text>
</comment>
<accession>A0ABS5VPW0</accession>
<organism evidence="2 3">
    <name type="scientific">Chryseosolibacter indicus</name>
    <dbReference type="NCBI Taxonomy" id="2782351"/>
    <lineage>
        <taxon>Bacteria</taxon>
        <taxon>Pseudomonadati</taxon>
        <taxon>Bacteroidota</taxon>
        <taxon>Cytophagia</taxon>
        <taxon>Cytophagales</taxon>
        <taxon>Chryseotaleaceae</taxon>
        <taxon>Chryseosolibacter</taxon>
    </lineage>
</organism>
<dbReference type="Pfam" id="PF13648">
    <property type="entry name" value="Lipocalin_4"/>
    <property type="match status" value="1"/>
</dbReference>
<dbReference type="PROSITE" id="PS51257">
    <property type="entry name" value="PROKAR_LIPOPROTEIN"/>
    <property type="match status" value="1"/>
</dbReference>
<evidence type="ECO:0000259" key="1">
    <source>
        <dbReference type="Pfam" id="PF13648"/>
    </source>
</evidence>
<dbReference type="RefSeq" id="WP_254152779.1">
    <property type="nucleotide sequence ID" value="NZ_JAHESD010000008.1"/>
</dbReference>
<name>A0ABS5VPW0_9BACT</name>
<reference evidence="2 3" key="1">
    <citation type="submission" date="2021-05" db="EMBL/GenBank/DDBJ databases">
        <title>A Polyphasic approach of four new species of the genus Ohtaekwangia: Ohtaekwangia histidinii sp. nov., Ohtaekwangia cretensis sp. nov., Ohtaekwangia indiensis sp. nov., Ohtaekwangia reichenbachii sp. nov. from diverse environment.</title>
        <authorList>
            <person name="Octaviana S."/>
        </authorList>
    </citation>
    <scope>NUCLEOTIDE SEQUENCE [LARGE SCALE GENOMIC DNA]</scope>
    <source>
        <strain evidence="2 3">PWU20</strain>
    </source>
</reference>
<feature type="domain" description="Lipocalin-like" evidence="1">
    <location>
        <begin position="31"/>
        <end position="116"/>
    </location>
</feature>
<dbReference type="InterPro" id="IPR024311">
    <property type="entry name" value="Lipocalin-like"/>
</dbReference>
<protein>
    <recommendedName>
        <fullName evidence="1">Lipocalin-like domain-containing protein</fullName>
    </recommendedName>
</protein>
<gene>
    <name evidence="2" type="ORF">KK060_05960</name>
</gene>